<comment type="caution">
    <text evidence="3">The sequence shown here is derived from an EMBL/GenBank/DDBJ whole genome shotgun (WGS) entry which is preliminary data.</text>
</comment>
<sequence length="191" mass="22022">MDPEDRNATPNQTNPLENTTSSLDNGSEFFDAVHEPGNNAFDEEQILDETSREYLKYGFKKVAKKNDFIRIDELGDAFRQSGQNPSEDVVKDIIEKARAIKKLSQASMNEDDFNDQVSYSDFLTMVHEYWYPVDQDRQNLEEAFDVLDPKHTAKLLTDDFVSLLKNSDWPEDEIDLILSQINCGDGYFLYD</sequence>
<evidence type="ECO:0000256" key="1">
    <source>
        <dbReference type="SAM" id="MobiDB-lite"/>
    </source>
</evidence>
<accession>A0A8S2UDL7</accession>
<proteinExistence type="predicted"/>
<feature type="region of interest" description="Disordered" evidence="1">
    <location>
        <begin position="1"/>
        <end position="45"/>
    </location>
</feature>
<dbReference type="Proteomes" id="UP000676336">
    <property type="component" value="Unassembled WGS sequence"/>
</dbReference>
<dbReference type="InterPro" id="IPR011992">
    <property type="entry name" value="EF-hand-dom_pair"/>
</dbReference>
<feature type="non-terminal residue" evidence="3">
    <location>
        <position position="1"/>
    </location>
</feature>
<feature type="domain" description="EF-hand" evidence="2">
    <location>
        <begin position="135"/>
        <end position="170"/>
    </location>
</feature>
<dbReference type="AlphaFoldDB" id="A0A8S2UDL7"/>
<name>A0A8S2UDL7_9BILA</name>
<protein>
    <recommendedName>
        <fullName evidence="2">EF-hand domain-containing protein</fullName>
    </recommendedName>
</protein>
<dbReference type="PROSITE" id="PS50222">
    <property type="entry name" value="EF_HAND_2"/>
    <property type="match status" value="1"/>
</dbReference>
<evidence type="ECO:0000313" key="3">
    <source>
        <dbReference type="EMBL" id="CAF4337596.1"/>
    </source>
</evidence>
<gene>
    <name evidence="3" type="ORF">SMN809_LOCUS27657</name>
</gene>
<dbReference type="GO" id="GO:0005509">
    <property type="term" value="F:calcium ion binding"/>
    <property type="evidence" value="ECO:0007669"/>
    <property type="project" value="InterPro"/>
</dbReference>
<dbReference type="EMBL" id="CAJOBI010043825">
    <property type="protein sequence ID" value="CAF4337596.1"/>
    <property type="molecule type" value="Genomic_DNA"/>
</dbReference>
<feature type="compositionally biased region" description="Polar residues" evidence="1">
    <location>
        <begin position="8"/>
        <end position="25"/>
    </location>
</feature>
<evidence type="ECO:0000313" key="4">
    <source>
        <dbReference type="Proteomes" id="UP000676336"/>
    </source>
</evidence>
<reference evidence="3" key="1">
    <citation type="submission" date="2021-02" db="EMBL/GenBank/DDBJ databases">
        <authorList>
            <person name="Nowell W R."/>
        </authorList>
    </citation>
    <scope>NUCLEOTIDE SEQUENCE</scope>
</reference>
<organism evidence="3 4">
    <name type="scientific">Rotaria magnacalcarata</name>
    <dbReference type="NCBI Taxonomy" id="392030"/>
    <lineage>
        <taxon>Eukaryota</taxon>
        <taxon>Metazoa</taxon>
        <taxon>Spiralia</taxon>
        <taxon>Gnathifera</taxon>
        <taxon>Rotifera</taxon>
        <taxon>Eurotatoria</taxon>
        <taxon>Bdelloidea</taxon>
        <taxon>Philodinida</taxon>
        <taxon>Philodinidae</taxon>
        <taxon>Rotaria</taxon>
    </lineage>
</organism>
<dbReference type="SUPFAM" id="SSF47473">
    <property type="entry name" value="EF-hand"/>
    <property type="match status" value="1"/>
</dbReference>
<evidence type="ECO:0000259" key="2">
    <source>
        <dbReference type="PROSITE" id="PS50222"/>
    </source>
</evidence>
<dbReference type="Gene3D" id="1.10.238.10">
    <property type="entry name" value="EF-hand"/>
    <property type="match status" value="1"/>
</dbReference>
<dbReference type="InterPro" id="IPR002048">
    <property type="entry name" value="EF_hand_dom"/>
</dbReference>